<dbReference type="SMART" id="SM00448">
    <property type="entry name" value="REC"/>
    <property type="match status" value="1"/>
</dbReference>
<keyword evidence="3" id="KW-0597">Phosphoprotein</keyword>
<reference evidence="6 7" key="1">
    <citation type="journal article" date="2023" name="Ecotoxicol. Environ. Saf.">
        <title>Mercury remediation potential of mercury-resistant strain Rheinheimera metallidurans sp. nov. isolated from a municipal waste dumping site.</title>
        <authorList>
            <person name="Yadav V."/>
            <person name="Manjhi A."/>
            <person name="Vadakedath N."/>
        </authorList>
    </citation>
    <scope>NUCLEOTIDE SEQUENCE [LARGE SCALE GENOMIC DNA]</scope>
    <source>
        <strain evidence="6 7">E-49</strain>
    </source>
</reference>
<dbReference type="PROSITE" id="PS50293">
    <property type="entry name" value="TPR_REGION"/>
    <property type="match status" value="1"/>
</dbReference>
<dbReference type="PANTHER" id="PTHR43228:SF1">
    <property type="entry name" value="TWO-COMPONENT RESPONSE REGULATOR ARR22"/>
    <property type="match status" value="1"/>
</dbReference>
<evidence type="ECO:0000256" key="1">
    <source>
        <dbReference type="ARBA" id="ARBA00022737"/>
    </source>
</evidence>
<dbReference type="Pfam" id="PF07719">
    <property type="entry name" value="TPR_2"/>
    <property type="match status" value="1"/>
</dbReference>
<evidence type="ECO:0000256" key="3">
    <source>
        <dbReference type="PROSITE-ProRule" id="PRU00169"/>
    </source>
</evidence>
<dbReference type="PROSITE" id="PS50110">
    <property type="entry name" value="RESPONSE_REGULATORY"/>
    <property type="match status" value="1"/>
</dbReference>
<evidence type="ECO:0000256" key="2">
    <source>
        <dbReference type="ARBA" id="ARBA00022803"/>
    </source>
</evidence>
<keyword evidence="1" id="KW-0677">Repeat</keyword>
<feature type="modified residue" description="4-aspartylphosphate" evidence="3">
    <location>
        <position position="60"/>
    </location>
</feature>
<dbReference type="Gene3D" id="3.40.50.2300">
    <property type="match status" value="1"/>
</dbReference>
<accession>A0ABU8CAM1</accession>
<feature type="repeat" description="TPR" evidence="4">
    <location>
        <begin position="233"/>
        <end position="266"/>
    </location>
</feature>
<dbReference type="Proteomes" id="UP001375382">
    <property type="component" value="Unassembled WGS sequence"/>
</dbReference>
<dbReference type="SUPFAM" id="SSF52172">
    <property type="entry name" value="CheY-like"/>
    <property type="match status" value="1"/>
</dbReference>
<dbReference type="InterPro" id="IPR001789">
    <property type="entry name" value="Sig_transdc_resp-reg_receiver"/>
</dbReference>
<evidence type="ECO:0000313" key="7">
    <source>
        <dbReference type="Proteomes" id="UP001375382"/>
    </source>
</evidence>
<keyword evidence="7" id="KW-1185">Reference proteome</keyword>
<gene>
    <name evidence="6" type="ORF">MN202_15140</name>
</gene>
<comment type="caution">
    <text evidence="6">The sequence shown here is derived from an EMBL/GenBank/DDBJ whole genome shotgun (WGS) entry which is preliminary data.</text>
</comment>
<dbReference type="InterPro" id="IPR013105">
    <property type="entry name" value="TPR_2"/>
</dbReference>
<proteinExistence type="predicted"/>
<name>A0ABU8CAM1_9GAMM</name>
<dbReference type="SMART" id="SM00028">
    <property type="entry name" value="TPR"/>
    <property type="match status" value="3"/>
</dbReference>
<keyword evidence="2 4" id="KW-0802">TPR repeat</keyword>
<dbReference type="Pfam" id="PF13432">
    <property type="entry name" value="TPR_16"/>
    <property type="match status" value="1"/>
</dbReference>
<dbReference type="EMBL" id="JALAAR010000014">
    <property type="protein sequence ID" value="MEH8018577.1"/>
    <property type="molecule type" value="Genomic_DNA"/>
</dbReference>
<evidence type="ECO:0000313" key="6">
    <source>
        <dbReference type="EMBL" id="MEH8018577.1"/>
    </source>
</evidence>
<dbReference type="Pfam" id="PF00072">
    <property type="entry name" value="Response_reg"/>
    <property type="match status" value="1"/>
</dbReference>
<dbReference type="Gene3D" id="1.25.40.10">
    <property type="entry name" value="Tetratricopeptide repeat domain"/>
    <property type="match status" value="2"/>
</dbReference>
<feature type="domain" description="Response regulatory" evidence="5">
    <location>
        <begin position="10"/>
        <end position="129"/>
    </location>
</feature>
<organism evidence="6 7">
    <name type="scientific">Rheinheimera muenzenbergensis</name>
    <dbReference type="NCBI Taxonomy" id="1193628"/>
    <lineage>
        <taxon>Bacteria</taxon>
        <taxon>Pseudomonadati</taxon>
        <taxon>Pseudomonadota</taxon>
        <taxon>Gammaproteobacteria</taxon>
        <taxon>Chromatiales</taxon>
        <taxon>Chromatiaceae</taxon>
        <taxon>Rheinheimera</taxon>
    </lineage>
</organism>
<dbReference type="InterPro" id="IPR052048">
    <property type="entry name" value="ST_Response_Regulator"/>
</dbReference>
<dbReference type="InterPro" id="IPR011990">
    <property type="entry name" value="TPR-like_helical_dom_sf"/>
</dbReference>
<evidence type="ECO:0000259" key="5">
    <source>
        <dbReference type="PROSITE" id="PS50110"/>
    </source>
</evidence>
<dbReference type="PROSITE" id="PS50005">
    <property type="entry name" value="TPR"/>
    <property type="match status" value="1"/>
</dbReference>
<sequence>MDASFFRCKQLLIIDDCAPVRASIKGMTQQLGFDAIHLARDANEAIAKCYEIPFDFILCDINLGDGKDGYQLFEVLKNDRLLSPLCCFIIISAENQRQIVHGLIELQPDDYLLKPFSAPVLEERIVRAIKSRIGLRKVYYALYEQDYNLALDECDSVIRQENDHSMAARRIKGELLLKLQRYADAEAFYQQLTAYKSLNWARLGLSVACFYQDRWEDTELQLADLTQFDDTKVEALDWLARLYIKYGRYEKAFETLQQAVLLSPKNIVRQKALANLASITNDKAACVRICTRLVTEARHSSHDTVDNYLNQARAIIDQSYCVNILERAVMLGHAERLVSALPKRFDVKKHQRETALLKTRIIAARGELPKARKMIREVPLNQDEHTTTDSALDAAKAYFELGDLYASQHYIEQMAAMLKDDDMLTETQRIMKNIEQRRHDELKAKIKQINNEASYAYQQGQYSRAVDLFGETFDHMPTNPTLALNILQAMSKGAVLNEVTSRYCRAAIKLLSQSELNDDNRSRFGKYLTAVLKQHPDLRPRSKETEE</sequence>
<dbReference type="RefSeq" id="WP_335736981.1">
    <property type="nucleotide sequence ID" value="NZ_JALAAR010000014.1"/>
</dbReference>
<dbReference type="SUPFAM" id="SSF48452">
    <property type="entry name" value="TPR-like"/>
    <property type="match status" value="2"/>
</dbReference>
<dbReference type="InterPro" id="IPR019734">
    <property type="entry name" value="TPR_rpt"/>
</dbReference>
<dbReference type="InterPro" id="IPR011006">
    <property type="entry name" value="CheY-like_superfamily"/>
</dbReference>
<protein>
    <submittedName>
        <fullName evidence="6">Response regulator</fullName>
    </submittedName>
</protein>
<dbReference type="CDD" id="cd17589">
    <property type="entry name" value="REC_TPR"/>
    <property type="match status" value="1"/>
</dbReference>
<evidence type="ECO:0000256" key="4">
    <source>
        <dbReference type="PROSITE-ProRule" id="PRU00339"/>
    </source>
</evidence>
<dbReference type="PANTHER" id="PTHR43228">
    <property type="entry name" value="TWO-COMPONENT RESPONSE REGULATOR"/>
    <property type="match status" value="1"/>
</dbReference>